<dbReference type="Proteomes" id="UP000279833">
    <property type="component" value="Unassembled WGS sequence"/>
</dbReference>
<accession>A0A183JCG6</accession>
<proteinExistence type="predicted"/>
<evidence type="ECO:0000313" key="3">
    <source>
        <dbReference type="Proteomes" id="UP000279833"/>
    </source>
</evidence>
<dbReference type="AlphaFoldDB" id="A0A183JCG6"/>
<evidence type="ECO:0000256" key="1">
    <source>
        <dbReference type="SAM" id="MobiDB-lite"/>
    </source>
</evidence>
<organism evidence="4">
    <name type="scientific">Schistosoma curassoni</name>
    <dbReference type="NCBI Taxonomy" id="6186"/>
    <lineage>
        <taxon>Eukaryota</taxon>
        <taxon>Metazoa</taxon>
        <taxon>Spiralia</taxon>
        <taxon>Lophotrochozoa</taxon>
        <taxon>Platyhelminthes</taxon>
        <taxon>Trematoda</taxon>
        <taxon>Digenea</taxon>
        <taxon>Strigeidida</taxon>
        <taxon>Schistosomatoidea</taxon>
        <taxon>Schistosomatidae</taxon>
        <taxon>Schistosoma</taxon>
    </lineage>
</organism>
<name>A0A183JCG6_9TREM</name>
<gene>
    <name evidence="2" type="ORF">SCUD_LOCUS374</name>
</gene>
<dbReference type="EMBL" id="UZAK01000238">
    <property type="protein sequence ID" value="VDO61148.1"/>
    <property type="molecule type" value="Genomic_DNA"/>
</dbReference>
<dbReference type="WBParaSite" id="SCUD_0000037301-mRNA-1">
    <property type="protein sequence ID" value="SCUD_0000037301-mRNA-1"/>
    <property type="gene ID" value="SCUD_0000037301"/>
</dbReference>
<protein>
    <submittedName>
        <fullName evidence="4">DNA (Cytosine-5)-methyltransferase DRM2</fullName>
    </submittedName>
</protein>
<keyword evidence="3" id="KW-1185">Reference proteome</keyword>
<reference evidence="2 3" key="2">
    <citation type="submission" date="2018-11" db="EMBL/GenBank/DDBJ databases">
        <authorList>
            <consortium name="Pathogen Informatics"/>
        </authorList>
    </citation>
    <scope>NUCLEOTIDE SEQUENCE [LARGE SCALE GENOMIC DNA]</scope>
    <source>
        <strain evidence="2">Dakar</strain>
        <strain evidence="3">Dakar, Senegal</strain>
    </source>
</reference>
<feature type="region of interest" description="Disordered" evidence="1">
    <location>
        <begin position="27"/>
        <end position="56"/>
    </location>
</feature>
<evidence type="ECO:0000313" key="4">
    <source>
        <dbReference type="WBParaSite" id="SCUD_0000037301-mRNA-1"/>
    </source>
</evidence>
<evidence type="ECO:0000313" key="2">
    <source>
        <dbReference type="EMBL" id="VDO61148.1"/>
    </source>
</evidence>
<sequence length="150" mass="16757">MIRPAIQKYPIQKHALSSVQIPLPETCTDSEEFSSKEEPLVPENMSHASKNSQEPGAVLSYADYPSDQLSTNKIFKNFNDNALEDSNSDDFELNGVYPHDLVTLTGFPVPYVLNAVKLIVTSGYEDSTIFRGGGRMRRILKSGYQLRISK</sequence>
<reference evidence="4" key="1">
    <citation type="submission" date="2016-06" db="UniProtKB">
        <authorList>
            <consortium name="WormBaseParasite"/>
        </authorList>
    </citation>
    <scope>IDENTIFICATION</scope>
</reference>